<evidence type="ECO:0000256" key="2">
    <source>
        <dbReference type="ARBA" id="ARBA00022679"/>
    </source>
</evidence>
<evidence type="ECO:0000313" key="5">
    <source>
        <dbReference type="EMBL" id="MFD1630367.1"/>
    </source>
</evidence>
<dbReference type="InterPro" id="IPR011611">
    <property type="entry name" value="PfkB_dom"/>
</dbReference>
<evidence type="ECO:0000259" key="4">
    <source>
        <dbReference type="Pfam" id="PF00294"/>
    </source>
</evidence>
<keyword evidence="6" id="KW-1185">Reference proteome</keyword>
<dbReference type="EMBL" id="JBHUDG010000016">
    <property type="protein sequence ID" value="MFD1630367.1"/>
    <property type="molecule type" value="Genomic_DNA"/>
</dbReference>
<dbReference type="Gene3D" id="3.40.1190.20">
    <property type="match status" value="1"/>
</dbReference>
<dbReference type="PANTHER" id="PTHR43085:SF57">
    <property type="entry name" value="CARBOHYDRATE KINASE PFKB DOMAIN-CONTAINING PROTEIN"/>
    <property type="match status" value="1"/>
</dbReference>
<name>A0ABW4IEI5_9SPHI</name>
<accession>A0ABW4IEI5</accession>
<proteinExistence type="inferred from homology"/>
<dbReference type="GO" id="GO:0016301">
    <property type="term" value="F:kinase activity"/>
    <property type="evidence" value="ECO:0007669"/>
    <property type="project" value="UniProtKB-KW"/>
</dbReference>
<dbReference type="PROSITE" id="PS00584">
    <property type="entry name" value="PFKB_KINASES_2"/>
    <property type="match status" value="1"/>
</dbReference>
<feature type="domain" description="Carbohydrate kinase PfkB" evidence="4">
    <location>
        <begin position="26"/>
        <end position="287"/>
    </location>
</feature>
<dbReference type="InterPro" id="IPR029056">
    <property type="entry name" value="Ribokinase-like"/>
</dbReference>
<reference evidence="6" key="1">
    <citation type="journal article" date="2019" name="Int. J. Syst. Evol. Microbiol.">
        <title>The Global Catalogue of Microorganisms (GCM) 10K type strain sequencing project: providing services to taxonomists for standard genome sequencing and annotation.</title>
        <authorList>
            <consortium name="The Broad Institute Genomics Platform"/>
            <consortium name="The Broad Institute Genome Sequencing Center for Infectious Disease"/>
            <person name="Wu L."/>
            <person name="Ma J."/>
        </authorList>
    </citation>
    <scope>NUCLEOTIDE SEQUENCE [LARGE SCALE GENOMIC DNA]</scope>
    <source>
        <strain evidence="6">CCUG 53762</strain>
    </source>
</reference>
<evidence type="ECO:0000256" key="3">
    <source>
        <dbReference type="ARBA" id="ARBA00022777"/>
    </source>
</evidence>
<keyword evidence="2 5" id="KW-0808">Transferase</keyword>
<keyword evidence="3 5" id="KW-0418">Kinase</keyword>
<dbReference type="Pfam" id="PF00294">
    <property type="entry name" value="PfkB"/>
    <property type="match status" value="1"/>
</dbReference>
<dbReference type="PANTHER" id="PTHR43085">
    <property type="entry name" value="HEXOKINASE FAMILY MEMBER"/>
    <property type="match status" value="1"/>
</dbReference>
<dbReference type="InterPro" id="IPR002173">
    <property type="entry name" value="Carboh/pur_kinase_PfkB_CS"/>
</dbReference>
<dbReference type="RefSeq" id="WP_379662745.1">
    <property type="nucleotide sequence ID" value="NZ_JBHUDG010000016.1"/>
</dbReference>
<gene>
    <name evidence="5" type="ORF">ACFSAH_10795</name>
</gene>
<evidence type="ECO:0000313" key="6">
    <source>
        <dbReference type="Proteomes" id="UP001597118"/>
    </source>
</evidence>
<sequence length="304" mass="34028">MEKQRNLKKVICFGEVLWDHLPSGRKAGGAPMNVAYHLRQMGIDSCMVSCVGADVLGNELLNFMEQMKLPSHLLQITDKYQTSEVIAHISEDNEVNYDIIYPVAWDFIEWKPEYAVLLKEASAFVFGSLAARNKTSQETLFKMLEYSTFNVFDINLRAPHYDLAILEQLLTKTHLLKLNQAELSLLAENLDFSEDEDKIVPYLCEKFKIEEVIVTKGSAGASLHVGALKYSRPIYPVKVVDTVGSGDSFLAGFLAGRLQGEQSEKCLDNASALAAFVTMHAGACPPYSKQEFEYFQEKLPIVSV</sequence>
<dbReference type="InterPro" id="IPR050306">
    <property type="entry name" value="PfkB_Carbo_kinase"/>
</dbReference>
<dbReference type="EC" id="2.7.1.-" evidence="5"/>
<dbReference type="PROSITE" id="PS00583">
    <property type="entry name" value="PFKB_KINASES_1"/>
    <property type="match status" value="1"/>
</dbReference>
<dbReference type="SUPFAM" id="SSF53613">
    <property type="entry name" value="Ribokinase-like"/>
    <property type="match status" value="1"/>
</dbReference>
<comment type="similarity">
    <text evidence="1">Belongs to the carbohydrate kinase PfkB family.</text>
</comment>
<organism evidence="5 6">
    <name type="scientific">Pseudopedobacter beijingensis</name>
    <dbReference type="NCBI Taxonomy" id="1207056"/>
    <lineage>
        <taxon>Bacteria</taxon>
        <taxon>Pseudomonadati</taxon>
        <taxon>Bacteroidota</taxon>
        <taxon>Sphingobacteriia</taxon>
        <taxon>Sphingobacteriales</taxon>
        <taxon>Sphingobacteriaceae</taxon>
        <taxon>Pseudopedobacter</taxon>
    </lineage>
</organism>
<comment type="caution">
    <text evidence="5">The sequence shown here is derived from an EMBL/GenBank/DDBJ whole genome shotgun (WGS) entry which is preliminary data.</text>
</comment>
<dbReference type="CDD" id="cd01167">
    <property type="entry name" value="bac_FRK"/>
    <property type="match status" value="1"/>
</dbReference>
<evidence type="ECO:0000256" key="1">
    <source>
        <dbReference type="ARBA" id="ARBA00010688"/>
    </source>
</evidence>
<protein>
    <submittedName>
        <fullName evidence="5">Carbohydrate kinase</fullName>
        <ecNumber evidence="5">2.7.1.-</ecNumber>
    </submittedName>
</protein>
<dbReference type="Proteomes" id="UP001597118">
    <property type="component" value="Unassembled WGS sequence"/>
</dbReference>